<feature type="domain" description="Multidrug resistance protein MdtA-like barrel-sandwich hybrid" evidence="10">
    <location>
        <begin position="115"/>
        <end position="258"/>
    </location>
</feature>
<evidence type="ECO:0000259" key="10">
    <source>
        <dbReference type="Pfam" id="PF25917"/>
    </source>
</evidence>
<dbReference type="GO" id="GO:1990281">
    <property type="term" value="C:efflux pump complex"/>
    <property type="evidence" value="ECO:0007669"/>
    <property type="project" value="TreeGrafter"/>
</dbReference>
<evidence type="ECO:0000256" key="6">
    <source>
        <dbReference type="ARBA" id="ARBA00023136"/>
    </source>
</evidence>
<dbReference type="SUPFAM" id="SSF111369">
    <property type="entry name" value="HlyD-like secretion proteins"/>
    <property type="match status" value="1"/>
</dbReference>
<dbReference type="InterPro" id="IPR006143">
    <property type="entry name" value="RND_pump_MFP"/>
</dbReference>
<dbReference type="InterPro" id="IPR058624">
    <property type="entry name" value="MdtA-like_HH"/>
</dbReference>
<dbReference type="PANTHER" id="PTHR30469">
    <property type="entry name" value="MULTIDRUG RESISTANCE PROTEIN MDTA"/>
    <property type="match status" value="1"/>
</dbReference>
<dbReference type="Pfam" id="PF25917">
    <property type="entry name" value="BSH_RND"/>
    <property type="match status" value="1"/>
</dbReference>
<feature type="domain" description="Multidrug resistance protein MdtA-like alpha-helical hairpin" evidence="9">
    <location>
        <begin position="156"/>
        <end position="225"/>
    </location>
</feature>
<dbReference type="RefSeq" id="WP_083346773.1">
    <property type="nucleotide sequence ID" value="NZ_LT629690.1"/>
</dbReference>
<evidence type="ECO:0000256" key="4">
    <source>
        <dbReference type="ARBA" id="ARBA00022475"/>
    </source>
</evidence>
<evidence type="ECO:0000256" key="7">
    <source>
        <dbReference type="SAM" id="MobiDB-lite"/>
    </source>
</evidence>
<feature type="compositionally biased region" description="Gly residues" evidence="7">
    <location>
        <begin position="381"/>
        <end position="404"/>
    </location>
</feature>
<evidence type="ECO:0000313" key="13">
    <source>
        <dbReference type="Proteomes" id="UP000182427"/>
    </source>
</evidence>
<proteinExistence type="inferred from homology"/>
<dbReference type="AlphaFoldDB" id="A0A1G7R1K1"/>
<dbReference type="FunFam" id="2.40.30.170:FF:000006">
    <property type="entry name" value="Multidrug resistance protein MdtA"/>
    <property type="match status" value="1"/>
</dbReference>
<evidence type="ECO:0000256" key="3">
    <source>
        <dbReference type="ARBA" id="ARBA00022448"/>
    </source>
</evidence>
<keyword evidence="5" id="KW-0997">Cell inner membrane</keyword>
<evidence type="ECO:0000256" key="5">
    <source>
        <dbReference type="ARBA" id="ARBA00022519"/>
    </source>
</evidence>
<feature type="transmembrane region" description="Helical" evidence="8">
    <location>
        <begin position="48"/>
        <end position="67"/>
    </location>
</feature>
<evidence type="ECO:0000259" key="11">
    <source>
        <dbReference type="Pfam" id="PF25944"/>
    </source>
</evidence>
<keyword evidence="13" id="KW-1185">Reference proteome</keyword>
<evidence type="ECO:0000256" key="8">
    <source>
        <dbReference type="SAM" id="Phobius"/>
    </source>
</evidence>
<dbReference type="NCBIfam" id="TIGR01730">
    <property type="entry name" value="RND_mfp"/>
    <property type="match status" value="1"/>
</dbReference>
<evidence type="ECO:0000259" key="9">
    <source>
        <dbReference type="Pfam" id="PF25876"/>
    </source>
</evidence>
<dbReference type="Gene3D" id="1.10.287.470">
    <property type="entry name" value="Helix hairpin bin"/>
    <property type="match status" value="1"/>
</dbReference>
<dbReference type="Proteomes" id="UP000182427">
    <property type="component" value="Chromosome I"/>
</dbReference>
<sequence length="584" mass="59554">MSLTASEHPVSSSHPALPDHASPSSTGLANDASQHPGEPKKGGSWLRVLILILLVGGAIGFVVYRIVTNKPKETAGPGGRRGGGAGQIVPVAFDVATLKTMPISLQALGTVTAYNTVTLRSRVDGQITRVNFTEGQRVKQGQLLIEIDPRPYAAALEQAKGNLTRDQANAAYAQAQAQRYSQLYAAGVVSKESTQTQESTAGQAVGTLAADRAAIDAAQVNLNYTRITSPINGVVGLRQVDVGNIVSAAATTGLVVITQVQPIAVIFTLPEDQIPQVFSHMRGGQKLVAEAWDRSNSQKLATGSLLTVDNQIDTTTGTAKLKAVFQNESNELYPNQFVNIHLILENRPNSLVIPAAAIQTGNGGTFVYAIDRTKGQANPVAGGGAAGGGRGGRNGGGNANGGGANAPAGGANTAAGPGSADANAAGGSGGRAGGQAGAGGARPSNQNFPVQVVQVVVDSTQGTNVILRSGLKPGDQVVTDGQEKLQPGSRVIPRPSDDMQAARKAAQNPDAQKVNPNPGAGDFSNGRDSDVSPAMAGRRGQGQGAAGTDSSGLGSSHTPNQNREGANGQMSNGANGSGRRRPQQ</sequence>
<organism evidence="12 13">
    <name type="scientific">Terriglobus roseus</name>
    <dbReference type="NCBI Taxonomy" id="392734"/>
    <lineage>
        <taxon>Bacteria</taxon>
        <taxon>Pseudomonadati</taxon>
        <taxon>Acidobacteriota</taxon>
        <taxon>Terriglobia</taxon>
        <taxon>Terriglobales</taxon>
        <taxon>Acidobacteriaceae</taxon>
        <taxon>Terriglobus</taxon>
    </lineage>
</organism>
<accession>A0A1G7R1K1</accession>
<feature type="domain" description="Multidrug resistance protein MdtA-like beta-barrel" evidence="11">
    <location>
        <begin position="262"/>
        <end position="343"/>
    </location>
</feature>
<feature type="region of interest" description="Disordered" evidence="7">
    <location>
        <begin position="472"/>
        <end position="584"/>
    </location>
</feature>
<keyword evidence="4" id="KW-1003">Cell membrane</keyword>
<dbReference type="Pfam" id="PF25944">
    <property type="entry name" value="Beta-barrel_RND"/>
    <property type="match status" value="1"/>
</dbReference>
<keyword evidence="8" id="KW-0812">Transmembrane</keyword>
<feature type="compositionally biased region" description="Polar residues" evidence="7">
    <location>
        <begin position="548"/>
        <end position="574"/>
    </location>
</feature>
<dbReference type="EMBL" id="LT629690">
    <property type="protein sequence ID" value="SDG04681.1"/>
    <property type="molecule type" value="Genomic_DNA"/>
</dbReference>
<dbReference type="Gene3D" id="2.40.420.20">
    <property type="match status" value="1"/>
</dbReference>
<evidence type="ECO:0000256" key="2">
    <source>
        <dbReference type="ARBA" id="ARBA00009477"/>
    </source>
</evidence>
<dbReference type="InterPro" id="IPR058626">
    <property type="entry name" value="MdtA-like_b-barrel"/>
</dbReference>
<dbReference type="Pfam" id="PF25876">
    <property type="entry name" value="HH_MFP_RND"/>
    <property type="match status" value="1"/>
</dbReference>
<keyword evidence="6 8" id="KW-0472">Membrane</keyword>
<feature type="compositionally biased region" description="Polar residues" evidence="7">
    <location>
        <begin position="22"/>
        <end position="33"/>
    </location>
</feature>
<dbReference type="OrthoDB" id="9783047at2"/>
<protein>
    <submittedName>
        <fullName evidence="12">Membrane fusion protein, multidrug efflux system</fullName>
    </submittedName>
</protein>
<dbReference type="Gene3D" id="2.40.30.170">
    <property type="match status" value="1"/>
</dbReference>
<feature type="region of interest" description="Disordered" evidence="7">
    <location>
        <begin position="380"/>
        <end position="445"/>
    </location>
</feature>
<name>A0A1G7R1K1_9BACT</name>
<dbReference type="GO" id="GO:0015562">
    <property type="term" value="F:efflux transmembrane transporter activity"/>
    <property type="evidence" value="ECO:0007669"/>
    <property type="project" value="TreeGrafter"/>
</dbReference>
<reference evidence="12 13" key="1">
    <citation type="submission" date="2016-10" db="EMBL/GenBank/DDBJ databases">
        <authorList>
            <person name="de Groot N.N."/>
        </authorList>
    </citation>
    <scope>NUCLEOTIDE SEQUENCE [LARGE SCALE GENOMIC DNA]</scope>
    <source>
        <strain evidence="12 13">GAS232</strain>
    </source>
</reference>
<gene>
    <name evidence="12" type="ORF">SAMN05444167_4089</name>
</gene>
<comment type="similarity">
    <text evidence="2">Belongs to the membrane fusion protein (MFP) (TC 8.A.1) family.</text>
</comment>
<dbReference type="InterPro" id="IPR058625">
    <property type="entry name" value="MdtA-like_BSH"/>
</dbReference>
<feature type="region of interest" description="Disordered" evidence="7">
    <location>
        <begin position="1"/>
        <end position="40"/>
    </location>
</feature>
<feature type="compositionally biased region" description="Gly residues" evidence="7">
    <location>
        <begin position="426"/>
        <end position="440"/>
    </location>
</feature>
<comment type="subcellular location">
    <subcellularLocation>
        <location evidence="1">Cell membrane</location>
    </subcellularLocation>
</comment>
<keyword evidence="8" id="KW-1133">Transmembrane helix</keyword>
<feature type="compositionally biased region" description="Low complexity" evidence="7">
    <location>
        <begin position="405"/>
        <end position="425"/>
    </location>
</feature>
<keyword evidence="3" id="KW-0813">Transport</keyword>
<dbReference type="Gene3D" id="2.40.50.100">
    <property type="match status" value="1"/>
</dbReference>
<dbReference type="PANTHER" id="PTHR30469:SF12">
    <property type="entry name" value="MULTIDRUG RESISTANCE PROTEIN MDTA"/>
    <property type="match status" value="1"/>
</dbReference>
<feature type="compositionally biased region" description="Polar residues" evidence="7">
    <location>
        <begin position="1"/>
        <end position="14"/>
    </location>
</feature>
<evidence type="ECO:0000256" key="1">
    <source>
        <dbReference type="ARBA" id="ARBA00004236"/>
    </source>
</evidence>
<evidence type="ECO:0000313" key="12">
    <source>
        <dbReference type="EMBL" id="SDG04681.1"/>
    </source>
</evidence>